<dbReference type="PANTHER" id="PTHR15496">
    <property type="entry name" value="GENERAL TRANSCRIPTION FACTOR 3C POLYPEPTIDE 4 FAMILY"/>
    <property type="match status" value="1"/>
</dbReference>
<comment type="caution">
    <text evidence="2">The sequence shown here is derived from an EMBL/GenBank/DDBJ whole genome shotgun (WGS) entry which is preliminary data.</text>
</comment>
<dbReference type="GO" id="GO:0006384">
    <property type="term" value="P:transcription initiation at RNA polymerase III promoter"/>
    <property type="evidence" value="ECO:0007669"/>
    <property type="project" value="InterPro"/>
</dbReference>
<feature type="domain" description="Transcription factor IIIC 90kDa subunit N-terminal" evidence="1">
    <location>
        <begin position="49"/>
        <end position="213"/>
    </location>
</feature>
<dbReference type="Proteomes" id="UP001209878">
    <property type="component" value="Unassembled WGS sequence"/>
</dbReference>
<protein>
    <recommendedName>
        <fullName evidence="1">Transcription factor IIIC 90kDa subunit N-terminal domain-containing protein</fullName>
    </recommendedName>
</protein>
<keyword evidence="3" id="KW-1185">Reference proteome</keyword>
<reference evidence="2" key="1">
    <citation type="journal article" date="2023" name="Mol. Biol. Evol.">
        <title>Third-Generation Sequencing Reveals the Adaptive Role of the Epigenome in Three Deep-Sea Polychaetes.</title>
        <authorList>
            <person name="Perez M."/>
            <person name="Aroh O."/>
            <person name="Sun Y."/>
            <person name="Lan Y."/>
            <person name="Juniper S.K."/>
            <person name="Young C.R."/>
            <person name="Angers B."/>
            <person name="Qian P.Y."/>
        </authorList>
    </citation>
    <scope>NUCLEOTIDE SEQUENCE</scope>
    <source>
        <strain evidence="2">R07B-5</strain>
    </source>
</reference>
<proteinExistence type="predicted"/>
<dbReference type="GO" id="GO:0000127">
    <property type="term" value="C:transcription factor TFIIIC complex"/>
    <property type="evidence" value="ECO:0007669"/>
    <property type="project" value="InterPro"/>
</dbReference>
<dbReference type="GO" id="GO:0004402">
    <property type="term" value="F:histone acetyltransferase activity"/>
    <property type="evidence" value="ECO:0007669"/>
    <property type="project" value="InterPro"/>
</dbReference>
<dbReference type="AlphaFoldDB" id="A0AAD9NR72"/>
<organism evidence="2 3">
    <name type="scientific">Ridgeia piscesae</name>
    <name type="common">Tubeworm</name>
    <dbReference type="NCBI Taxonomy" id="27915"/>
    <lineage>
        <taxon>Eukaryota</taxon>
        <taxon>Metazoa</taxon>
        <taxon>Spiralia</taxon>
        <taxon>Lophotrochozoa</taxon>
        <taxon>Annelida</taxon>
        <taxon>Polychaeta</taxon>
        <taxon>Sedentaria</taxon>
        <taxon>Canalipalpata</taxon>
        <taxon>Sabellida</taxon>
        <taxon>Siboglinidae</taxon>
        <taxon>Ridgeia</taxon>
    </lineage>
</organism>
<dbReference type="EMBL" id="JAODUO010000493">
    <property type="protein sequence ID" value="KAK2179395.1"/>
    <property type="molecule type" value="Genomic_DNA"/>
</dbReference>
<dbReference type="InterPro" id="IPR044230">
    <property type="entry name" value="GTF3C4"/>
</dbReference>
<evidence type="ECO:0000259" key="1">
    <source>
        <dbReference type="Pfam" id="PF12657"/>
    </source>
</evidence>
<evidence type="ECO:0000313" key="2">
    <source>
        <dbReference type="EMBL" id="KAK2179395.1"/>
    </source>
</evidence>
<name>A0AAD9NR72_RIDPI</name>
<dbReference type="PANTHER" id="PTHR15496:SF2">
    <property type="entry name" value="GENERAL TRANSCRIPTION FACTOR 3C POLYPEPTIDE 4"/>
    <property type="match status" value="1"/>
</dbReference>
<dbReference type="InterPro" id="IPR024761">
    <property type="entry name" value="TFIIIC_delta_N"/>
</dbReference>
<sequence length="242" mass="27026">MIPCDQIYPSDNVALQTSKIAPCRKVKTFDVGTPRLKVERALSKMDGHQLMLDRTISPLIQSNQVMTGFRAAVWSPRGADHLGRCVIASLSCDHRLCIHESRQDGQDWNKLVELSELFYEHVKGEGFHLADVRISQANDEHGRLMEEIKWRTYCLAAIAVSWSPVFTACSIHEMMDRKKESLADEGSKFALLAVAMKSGHVVVWKVSFPVTPESCHIDHMLDTGSEVPTALGWARLSDHTGG</sequence>
<dbReference type="Pfam" id="PF12657">
    <property type="entry name" value="TFIIIC_delta"/>
    <property type="match status" value="1"/>
</dbReference>
<evidence type="ECO:0000313" key="3">
    <source>
        <dbReference type="Proteomes" id="UP001209878"/>
    </source>
</evidence>
<gene>
    <name evidence="2" type="ORF">NP493_493g02000</name>
</gene>
<accession>A0AAD9NR72</accession>